<feature type="signal peptide" evidence="4">
    <location>
        <begin position="1"/>
        <end position="16"/>
    </location>
</feature>
<dbReference type="InterPro" id="IPR000618">
    <property type="entry name" value="Insect_cuticle"/>
</dbReference>
<dbReference type="PRINTS" id="PR00947">
    <property type="entry name" value="CUTICLE"/>
</dbReference>
<evidence type="ECO:0000313" key="6">
    <source>
        <dbReference type="RefSeq" id="XP_034101847.1"/>
    </source>
</evidence>
<dbReference type="Pfam" id="PF00379">
    <property type="entry name" value="Chitin_bind_4"/>
    <property type="match status" value="1"/>
</dbReference>
<dbReference type="GO" id="GO:0008010">
    <property type="term" value="F:structural constituent of chitin-based larval cuticle"/>
    <property type="evidence" value="ECO:0007669"/>
    <property type="project" value="TreeGrafter"/>
</dbReference>
<dbReference type="AlphaFoldDB" id="A0A6P8XWG8"/>
<evidence type="ECO:0000313" key="5">
    <source>
        <dbReference type="Proteomes" id="UP000515160"/>
    </source>
</evidence>
<feature type="region of interest" description="Disordered" evidence="3">
    <location>
        <begin position="114"/>
        <end position="138"/>
    </location>
</feature>
<sequence>MFRFILVSALIACVAATAEDAYATGSQFLDIQPDGQYQYRYDTSNGITGQESGYAGYSVSGSNAYYSPEGQLIQTTYVADENGYQPQGAHLPTPPPIPDYILRSLEYIRTHPQYDEPQQQQQQFSRPAAGRGQKRIFG</sequence>
<accession>A0A6P8XWG8</accession>
<protein>
    <submittedName>
        <fullName evidence="6">Pupal cuticle protein Edg-78E-like</fullName>
    </submittedName>
</protein>
<evidence type="ECO:0000256" key="1">
    <source>
        <dbReference type="ARBA" id="ARBA00022460"/>
    </source>
</evidence>
<reference evidence="6" key="1">
    <citation type="submission" date="2025-08" db="UniProtKB">
        <authorList>
            <consortium name="RefSeq"/>
        </authorList>
    </citation>
    <scope>IDENTIFICATION</scope>
    <source>
        <strain evidence="6">15112-1751.03</strain>
        <tissue evidence="6">Whole Adult</tissue>
    </source>
</reference>
<dbReference type="InterPro" id="IPR031311">
    <property type="entry name" value="CHIT_BIND_RR_consensus"/>
</dbReference>
<evidence type="ECO:0000256" key="3">
    <source>
        <dbReference type="SAM" id="MobiDB-lite"/>
    </source>
</evidence>
<feature type="chain" id="PRO_5027747060" evidence="4">
    <location>
        <begin position="17"/>
        <end position="138"/>
    </location>
</feature>
<dbReference type="InterPro" id="IPR050468">
    <property type="entry name" value="Cuticle_Struct_Prot"/>
</dbReference>
<evidence type="ECO:0000256" key="2">
    <source>
        <dbReference type="PROSITE-ProRule" id="PRU00497"/>
    </source>
</evidence>
<dbReference type="PROSITE" id="PS00233">
    <property type="entry name" value="CHIT_BIND_RR_1"/>
    <property type="match status" value="1"/>
</dbReference>
<dbReference type="OrthoDB" id="6343684at2759"/>
<gene>
    <name evidence="6" type="primary">LOC117566426</name>
</gene>
<dbReference type="RefSeq" id="XP_034101847.1">
    <property type="nucleotide sequence ID" value="XM_034245956.2"/>
</dbReference>
<dbReference type="PANTHER" id="PTHR10380:SF237">
    <property type="entry name" value="CUTICULAR PROTEIN 65AU, ISOFORM A-RELATED"/>
    <property type="match status" value="1"/>
</dbReference>
<organism evidence="5 6">
    <name type="scientific">Drosophila albomicans</name>
    <name type="common">Fruit fly</name>
    <dbReference type="NCBI Taxonomy" id="7291"/>
    <lineage>
        <taxon>Eukaryota</taxon>
        <taxon>Metazoa</taxon>
        <taxon>Ecdysozoa</taxon>
        <taxon>Arthropoda</taxon>
        <taxon>Hexapoda</taxon>
        <taxon>Insecta</taxon>
        <taxon>Pterygota</taxon>
        <taxon>Neoptera</taxon>
        <taxon>Endopterygota</taxon>
        <taxon>Diptera</taxon>
        <taxon>Brachycera</taxon>
        <taxon>Muscomorpha</taxon>
        <taxon>Ephydroidea</taxon>
        <taxon>Drosophilidae</taxon>
        <taxon>Drosophila</taxon>
    </lineage>
</organism>
<name>A0A6P8XWG8_DROAB</name>
<keyword evidence="4" id="KW-0732">Signal</keyword>
<dbReference type="GO" id="GO:0062129">
    <property type="term" value="C:chitin-based extracellular matrix"/>
    <property type="evidence" value="ECO:0007669"/>
    <property type="project" value="TreeGrafter"/>
</dbReference>
<dbReference type="Proteomes" id="UP000515160">
    <property type="component" value="Chromosome 3"/>
</dbReference>
<dbReference type="PROSITE" id="PS51155">
    <property type="entry name" value="CHIT_BIND_RR_2"/>
    <property type="match status" value="1"/>
</dbReference>
<keyword evidence="1 2" id="KW-0193">Cuticle</keyword>
<dbReference type="PANTHER" id="PTHR10380">
    <property type="entry name" value="CUTICLE PROTEIN"/>
    <property type="match status" value="1"/>
</dbReference>
<evidence type="ECO:0000256" key="4">
    <source>
        <dbReference type="SAM" id="SignalP"/>
    </source>
</evidence>
<proteinExistence type="predicted"/>
<keyword evidence="5" id="KW-1185">Reference proteome</keyword>
<dbReference type="GeneID" id="117566426"/>